<organism evidence="1">
    <name type="scientific">marine sediment metagenome</name>
    <dbReference type="NCBI Taxonomy" id="412755"/>
    <lineage>
        <taxon>unclassified sequences</taxon>
        <taxon>metagenomes</taxon>
        <taxon>ecological metagenomes</taxon>
    </lineage>
</organism>
<reference evidence="1" key="1">
    <citation type="journal article" date="2014" name="Front. Microbiol.">
        <title>High frequency of phylogenetically diverse reductive dehalogenase-homologous genes in deep subseafloor sedimentary metagenomes.</title>
        <authorList>
            <person name="Kawai M."/>
            <person name="Futagami T."/>
            <person name="Toyoda A."/>
            <person name="Takaki Y."/>
            <person name="Nishi S."/>
            <person name="Hori S."/>
            <person name="Arai W."/>
            <person name="Tsubouchi T."/>
            <person name="Morono Y."/>
            <person name="Uchiyama I."/>
            <person name="Ito T."/>
            <person name="Fujiyama A."/>
            <person name="Inagaki F."/>
            <person name="Takami H."/>
        </authorList>
    </citation>
    <scope>NUCLEOTIDE SEQUENCE</scope>
    <source>
        <strain evidence="1">Expedition CK06-06</strain>
    </source>
</reference>
<sequence>MLDWYSGLAGYDASGLPTDIMIVWNPATGEVKRQMDWWLDVTGSFDTNIRVRKVSSDWKVYQNYKLEMMKAARAFGLHMPPETIYLLSFNPVKLLQGQNVFGPSVVYLGPILKESMRRFP</sequence>
<gene>
    <name evidence="1" type="ORF">S06H3_55045</name>
</gene>
<dbReference type="AlphaFoldDB" id="X1QX41"/>
<protein>
    <submittedName>
        <fullName evidence="1">Uncharacterized protein</fullName>
    </submittedName>
</protein>
<comment type="caution">
    <text evidence="1">The sequence shown here is derived from an EMBL/GenBank/DDBJ whole genome shotgun (WGS) entry which is preliminary data.</text>
</comment>
<dbReference type="EMBL" id="BARV01035254">
    <property type="protein sequence ID" value="GAI55445.1"/>
    <property type="molecule type" value="Genomic_DNA"/>
</dbReference>
<feature type="non-terminal residue" evidence="1">
    <location>
        <position position="120"/>
    </location>
</feature>
<proteinExistence type="predicted"/>
<accession>X1QX41</accession>
<evidence type="ECO:0000313" key="1">
    <source>
        <dbReference type="EMBL" id="GAI55445.1"/>
    </source>
</evidence>
<name>X1QX41_9ZZZZ</name>